<comment type="caution">
    <text evidence="1">The sequence shown here is derived from an EMBL/GenBank/DDBJ whole genome shotgun (WGS) entry which is preliminary data.</text>
</comment>
<keyword evidence="2" id="KW-1185">Reference proteome</keyword>
<dbReference type="Pfam" id="PF13412">
    <property type="entry name" value="HTH_24"/>
    <property type="match status" value="1"/>
</dbReference>
<dbReference type="EMBL" id="QENQ01000001">
    <property type="protein sequence ID" value="PVX28870.1"/>
    <property type="molecule type" value="Genomic_DNA"/>
</dbReference>
<gene>
    <name evidence="1" type="ORF">DD559_05600</name>
</gene>
<proteinExistence type="predicted"/>
<dbReference type="Gene3D" id="1.10.10.10">
    <property type="entry name" value="Winged helix-like DNA-binding domain superfamily/Winged helix DNA-binding domain"/>
    <property type="match status" value="1"/>
</dbReference>
<sequence length="395" mass="40256">MVAPSPKGETQLPSPVSSFRAPDWVPSISSGGRAVLDHLLRTGGASQASLSQVLDLSQPSVARLIGTFHAAGIVVLGERSPGVRGHPSVQVTLAPDYAFAIGVTLVGDAVGVTILDLAGKVRGARTIGLSDMAPVSVLEALRTLKTALIAEAGIDPTRIIGAGAGVSGFLVPGEPSRFNPPVQLAGWAGLDVAEALGAALALPMLSENDGTAATVAEGLVGVGRTCRNFGYCHLTNGFGGGVTVDGRVVQGRLGNAGDFGGVLWLLGGLYPSLDTLHASVRAAGGPDEGVEAMVRRVCLDTPGVAQWVREAGKSIGRLAFLLGHMVASEKVVIGGRLPAPIAAALARETILPATPTRNDMPFPLPAVVPTEVHGDAVGIGAAMLPLRKAFFLEQT</sequence>
<dbReference type="GO" id="GO:0009384">
    <property type="term" value="F:N-acylmannosamine kinase activity"/>
    <property type="evidence" value="ECO:0007669"/>
    <property type="project" value="TreeGrafter"/>
</dbReference>
<organism evidence="1 2">
    <name type="scientific">Sphingomonas pokkalii</name>
    <dbReference type="NCBI Taxonomy" id="2175090"/>
    <lineage>
        <taxon>Bacteria</taxon>
        <taxon>Pseudomonadati</taxon>
        <taxon>Pseudomonadota</taxon>
        <taxon>Alphaproteobacteria</taxon>
        <taxon>Sphingomonadales</taxon>
        <taxon>Sphingomonadaceae</taxon>
        <taxon>Sphingomonas</taxon>
    </lineage>
</organism>
<reference evidence="1 2" key="1">
    <citation type="submission" date="2018-05" db="EMBL/GenBank/DDBJ databases">
        <title>Description of Sphingomonas pokkalii sp nov, isolated from the rhizosphere of saline tolerant pokkali rice and its draft genome analysis.</title>
        <authorList>
            <person name="Menon R."/>
            <person name="Kumari S."/>
            <person name="Rameshkumar N."/>
        </authorList>
    </citation>
    <scope>NUCLEOTIDE SEQUENCE [LARGE SCALE GENOMIC DNA]</scope>
    <source>
        <strain evidence="1 2">L3B27</strain>
    </source>
</reference>
<dbReference type="InterPro" id="IPR000600">
    <property type="entry name" value="ROK"/>
</dbReference>
<dbReference type="PANTHER" id="PTHR18964:SF169">
    <property type="entry name" value="N-ACETYLMANNOSAMINE KINASE"/>
    <property type="match status" value="1"/>
</dbReference>
<evidence type="ECO:0000313" key="2">
    <source>
        <dbReference type="Proteomes" id="UP000245890"/>
    </source>
</evidence>
<dbReference type="InterPro" id="IPR043129">
    <property type="entry name" value="ATPase_NBD"/>
</dbReference>
<evidence type="ECO:0000313" key="1">
    <source>
        <dbReference type="EMBL" id="PVX28870.1"/>
    </source>
</evidence>
<accession>A0A2U0SC21</accession>
<dbReference type="Gene3D" id="3.30.420.40">
    <property type="match status" value="2"/>
</dbReference>
<name>A0A2U0SC21_9SPHN</name>
<dbReference type="InterPro" id="IPR036390">
    <property type="entry name" value="WH_DNA-bd_sf"/>
</dbReference>
<protein>
    <submittedName>
        <fullName evidence="1">Transcriptional regulator</fullName>
    </submittedName>
</protein>
<dbReference type="Proteomes" id="UP000245890">
    <property type="component" value="Unassembled WGS sequence"/>
</dbReference>
<dbReference type="InterPro" id="IPR036388">
    <property type="entry name" value="WH-like_DNA-bd_sf"/>
</dbReference>
<dbReference type="AlphaFoldDB" id="A0A2U0SC21"/>
<dbReference type="PANTHER" id="PTHR18964">
    <property type="entry name" value="ROK (REPRESSOR, ORF, KINASE) FAMILY"/>
    <property type="match status" value="1"/>
</dbReference>
<dbReference type="SUPFAM" id="SSF53067">
    <property type="entry name" value="Actin-like ATPase domain"/>
    <property type="match status" value="1"/>
</dbReference>
<dbReference type="OrthoDB" id="8595273at2"/>
<dbReference type="GO" id="GO:0019262">
    <property type="term" value="P:N-acetylneuraminate catabolic process"/>
    <property type="evidence" value="ECO:0007669"/>
    <property type="project" value="TreeGrafter"/>
</dbReference>
<dbReference type="SUPFAM" id="SSF46785">
    <property type="entry name" value="Winged helix' DNA-binding domain"/>
    <property type="match status" value="1"/>
</dbReference>
<dbReference type="Pfam" id="PF00480">
    <property type="entry name" value="ROK"/>
    <property type="match status" value="1"/>
</dbReference>